<keyword evidence="3" id="KW-1133">Transmembrane helix</keyword>
<organism evidence="5 6">
    <name type="scientific">Microbacterium oryzae</name>
    <dbReference type="NCBI Taxonomy" id="743009"/>
    <lineage>
        <taxon>Bacteria</taxon>
        <taxon>Bacillati</taxon>
        <taxon>Actinomycetota</taxon>
        <taxon>Actinomycetes</taxon>
        <taxon>Micrococcales</taxon>
        <taxon>Microbacteriaceae</taxon>
        <taxon>Microbacterium</taxon>
    </lineage>
</organism>
<protein>
    <submittedName>
        <fullName evidence="5">Prepilin peptidase</fullName>
    </submittedName>
</protein>
<dbReference type="PRINTS" id="PR00864">
    <property type="entry name" value="PREPILNPTASE"/>
</dbReference>
<evidence type="ECO:0000313" key="6">
    <source>
        <dbReference type="Proteomes" id="UP000422989"/>
    </source>
</evidence>
<evidence type="ECO:0000256" key="2">
    <source>
        <dbReference type="RuleBase" id="RU003793"/>
    </source>
</evidence>
<comment type="similarity">
    <text evidence="1 2">Belongs to the peptidase A24 family.</text>
</comment>
<dbReference type="EMBL" id="CP032550">
    <property type="protein sequence ID" value="QGU27216.1"/>
    <property type="molecule type" value="Genomic_DNA"/>
</dbReference>
<feature type="transmembrane region" description="Helical" evidence="3">
    <location>
        <begin position="137"/>
        <end position="155"/>
    </location>
</feature>
<dbReference type="GO" id="GO:0005886">
    <property type="term" value="C:plasma membrane"/>
    <property type="evidence" value="ECO:0007669"/>
    <property type="project" value="TreeGrafter"/>
</dbReference>
<feature type="transmembrane region" description="Helical" evidence="3">
    <location>
        <begin position="60"/>
        <end position="78"/>
    </location>
</feature>
<sequence>MQVAALLTALVYTGFLAVGAVLIRIDIDEHRLPDRIVLPSAAALLALIALHAAATHDGVALVRAVLGGLALGAFYLALRAVDPEGMGGGDVKLAALVGVFLAWHGWPALVAGAAAAFVAGAAWALALLAARRIERQARIPFGPWIILGAWAGLLAV</sequence>
<evidence type="ECO:0000259" key="4">
    <source>
        <dbReference type="Pfam" id="PF01478"/>
    </source>
</evidence>
<evidence type="ECO:0000313" key="5">
    <source>
        <dbReference type="EMBL" id="QGU27216.1"/>
    </source>
</evidence>
<feature type="domain" description="Prepilin type IV endopeptidase peptidase" evidence="4">
    <location>
        <begin position="16"/>
        <end position="124"/>
    </location>
</feature>
<dbReference type="InterPro" id="IPR000045">
    <property type="entry name" value="Prepilin_IV_endopep_pep"/>
</dbReference>
<feature type="transmembrane region" description="Helical" evidence="3">
    <location>
        <begin position="109"/>
        <end position="130"/>
    </location>
</feature>
<feature type="transmembrane region" description="Helical" evidence="3">
    <location>
        <begin position="6"/>
        <end position="24"/>
    </location>
</feature>
<dbReference type="Pfam" id="PF01478">
    <property type="entry name" value="Peptidase_A24"/>
    <property type="match status" value="1"/>
</dbReference>
<keyword evidence="3" id="KW-0472">Membrane</keyword>
<dbReference type="RefSeq" id="WP_156241708.1">
    <property type="nucleotide sequence ID" value="NZ_BAAAZL010000006.1"/>
</dbReference>
<dbReference type="GO" id="GO:0004190">
    <property type="term" value="F:aspartic-type endopeptidase activity"/>
    <property type="evidence" value="ECO:0007669"/>
    <property type="project" value="InterPro"/>
</dbReference>
<dbReference type="Gene3D" id="1.20.120.1220">
    <property type="match status" value="1"/>
</dbReference>
<dbReference type="AlphaFoldDB" id="A0A6I6DSW9"/>
<gene>
    <name evidence="5" type="ORF">D7D94_05700</name>
</gene>
<keyword evidence="3" id="KW-0812">Transmembrane</keyword>
<dbReference type="GO" id="GO:0006465">
    <property type="term" value="P:signal peptide processing"/>
    <property type="evidence" value="ECO:0007669"/>
    <property type="project" value="TreeGrafter"/>
</dbReference>
<dbReference type="PANTHER" id="PTHR30487">
    <property type="entry name" value="TYPE 4 PREPILIN-LIKE PROTEINS LEADER PEPTIDE-PROCESSING ENZYME"/>
    <property type="match status" value="1"/>
</dbReference>
<reference evidence="5 6" key="1">
    <citation type="submission" date="2018-09" db="EMBL/GenBank/DDBJ databases">
        <title>Whole genome sequencing of Microbacterium oryzae strain MB-10T.</title>
        <authorList>
            <person name="Das S.K."/>
        </authorList>
    </citation>
    <scope>NUCLEOTIDE SEQUENCE [LARGE SCALE GENOMIC DNA]</scope>
    <source>
        <strain evidence="5 6">MB-10</strain>
    </source>
</reference>
<feature type="transmembrane region" description="Helical" evidence="3">
    <location>
        <begin position="36"/>
        <end position="54"/>
    </location>
</feature>
<evidence type="ECO:0000256" key="3">
    <source>
        <dbReference type="SAM" id="Phobius"/>
    </source>
</evidence>
<evidence type="ECO:0000256" key="1">
    <source>
        <dbReference type="ARBA" id="ARBA00005801"/>
    </source>
</evidence>
<dbReference type="KEGG" id="moj:D7D94_05700"/>
<dbReference type="OrthoDB" id="2087435at2"/>
<dbReference type="InterPro" id="IPR014032">
    <property type="entry name" value="Peptidase_A24A_bac"/>
</dbReference>
<dbReference type="PANTHER" id="PTHR30487:SF0">
    <property type="entry name" value="PREPILIN LEADER PEPTIDASE_N-METHYLTRANSFERASE-RELATED"/>
    <property type="match status" value="1"/>
</dbReference>
<dbReference type="InterPro" id="IPR050882">
    <property type="entry name" value="Prepilin_peptidase/N-MTase"/>
</dbReference>
<accession>A0A6I6DSW9</accession>
<dbReference type="Proteomes" id="UP000422989">
    <property type="component" value="Chromosome"/>
</dbReference>
<keyword evidence="6" id="KW-1185">Reference proteome</keyword>
<name>A0A6I6DSW9_9MICO</name>
<proteinExistence type="inferred from homology"/>